<gene>
    <name evidence="1" type="ORF">PACLA_8A034412</name>
</gene>
<organism evidence="1 2">
    <name type="scientific">Paramuricea clavata</name>
    <name type="common">Red gorgonian</name>
    <name type="synonym">Violescent sea-whip</name>
    <dbReference type="NCBI Taxonomy" id="317549"/>
    <lineage>
        <taxon>Eukaryota</taxon>
        <taxon>Metazoa</taxon>
        <taxon>Cnidaria</taxon>
        <taxon>Anthozoa</taxon>
        <taxon>Octocorallia</taxon>
        <taxon>Malacalcyonacea</taxon>
        <taxon>Plexauridae</taxon>
        <taxon>Paramuricea</taxon>
    </lineage>
</organism>
<evidence type="ECO:0000313" key="1">
    <source>
        <dbReference type="EMBL" id="CAB3983612.1"/>
    </source>
</evidence>
<dbReference type="EMBL" id="CACRXK020000634">
    <property type="protein sequence ID" value="CAB3983612.1"/>
    <property type="molecule type" value="Genomic_DNA"/>
</dbReference>
<sequence>MHLHVVKVQRGLKRFLYATTVVTQCEYRELMVYLRYYCTKLKHRLYHETKSVITRHFLRLVRTMAYHTDKCDFSDHQLLVCPELSRAIKHDYLNDLSRYNNQYRYMLNMEFHKKNEKRYNESPHRVCLSRIKNNVFEKSSLQRWVGRSCWVETIKKQLTQVEHSVVDHQKKAVPSMQLSEAINEIMIHKVCDFHWRIPVATIQKGAKKSSNFLKSTANSIYVERICPGYTLIAIDKLLFMNRWQYVCIVIRSVEFTEPTSPRNDPWAVYMEASQPGFTKDQINDENEMRKKVCGQEAQKKYQTM</sequence>
<evidence type="ECO:0000313" key="2">
    <source>
        <dbReference type="Proteomes" id="UP001152795"/>
    </source>
</evidence>
<name>A0A6S7G485_PARCT</name>
<accession>A0A6S7G485</accession>
<keyword evidence="2" id="KW-1185">Reference proteome</keyword>
<proteinExistence type="predicted"/>
<reference evidence="1" key="1">
    <citation type="submission" date="2020-04" db="EMBL/GenBank/DDBJ databases">
        <authorList>
            <person name="Alioto T."/>
            <person name="Alioto T."/>
            <person name="Gomez Garrido J."/>
        </authorList>
    </citation>
    <scope>NUCLEOTIDE SEQUENCE</scope>
    <source>
        <strain evidence="1">A484AB</strain>
    </source>
</reference>
<comment type="caution">
    <text evidence="1">The sequence shown here is derived from an EMBL/GenBank/DDBJ whole genome shotgun (WGS) entry which is preliminary data.</text>
</comment>
<dbReference type="Proteomes" id="UP001152795">
    <property type="component" value="Unassembled WGS sequence"/>
</dbReference>
<protein>
    <submittedName>
        <fullName evidence="1">Uncharacterized protein</fullName>
    </submittedName>
</protein>
<dbReference type="AlphaFoldDB" id="A0A6S7G485"/>